<dbReference type="CDD" id="cd03809">
    <property type="entry name" value="GT4_MtfB-like"/>
    <property type="match status" value="1"/>
</dbReference>
<protein>
    <submittedName>
        <fullName evidence="4">Glycosyltransferase involved in cell wall bisynthesis</fullName>
    </submittedName>
</protein>
<evidence type="ECO:0000259" key="2">
    <source>
        <dbReference type="Pfam" id="PF00534"/>
    </source>
</evidence>
<accession>A0A1M6KPH4</accession>
<dbReference type="InterPro" id="IPR001296">
    <property type="entry name" value="Glyco_trans_1"/>
</dbReference>
<dbReference type="Pfam" id="PF00534">
    <property type="entry name" value="Glycos_transf_1"/>
    <property type="match status" value="1"/>
</dbReference>
<feature type="domain" description="Glycosyltransferase subfamily 4-like N-terminal" evidence="3">
    <location>
        <begin position="15"/>
        <end position="163"/>
    </location>
</feature>
<dbReference type="GO" id="GO:0016757">
    <property type="term" value="F:glycosyltransferase activity"/>
    <property type="evidence" value="ECO:0007669"/>
    <property type="project" value="InterPro"/>
</dbReference>
<evidence type="ECO:0000259" key="3">
    <source>
        <dbReference type="Pfam" id="PF13439"/>
    </source>
</evidence>
<evidence type="ECO:0000313" key="4">
    <source>
        <dbReference type="EMBL" id="SHJ60754.1"/>
    </source>
</evidence>
<dbReference type="PANTHER" id="PTHR46401">
    <property type="entry name" value="GLYCOSYLTRANSFERASE WBBK-RELATED"/>
    <property type="match status" value="1"/>
</dbReference>
<evidence type="ECO:0000256" key="1">
    <source>
        <dbReference type="ARBA" id="ARBA00022679"/>
    </source>
</evidence>
<gene>
    <name evidence="4" type="ORF">SAMN05192548_100416</name>
</gene>
<organism evidence="4 5">
    <name type="scientific">Paraburkholderia terricola</name>
    <dbReference type="NCBI Taxonomy" id="169427"/>
    <lineage>
        <taxon>Bacteria</taxon>
        <taxon>Pseudomonadati</taxon>
        <taxon>Pseudomonadota</taxon>
        <taxon>Betaproteobacteria</taxon>
        <taxon>Burkholderiales</taxon>
        <taxon>Burkholderiaceae</taxon>
        <taxon>Paraburkholderia</taxon>
    </lineage>
</organism>
<dbReference type="Pfam" id="PF13439">
    <property type="entry name" value="Glyco_transf_4"/>
    <property type="match status" value="1"/>
</dbReference>
<dbReference type="RefSeq" id="WP_073427497.1">
    <property type="nucleotide sequence ID" value="NZ_CADFGY010000001.1"/>
</dbReference>
<dbReference type="AlphaFoldDB" id="A0A1M6KPH4"/>
<dbReference type="STRING" id="169427.SAMN05192548_100416"/>
<dbReference type="InterPro" id="IPR028098">
    <property type="entry name" value="Glyco_trans_4-like_N"/>
</dbReference>
<proteinExistence type="predicted"/>
<dbReference type="GO" id="GO:0009103">
    <property type="term" value="P:lipopolysaccharide biosynthetic process"/>
    <property type="evidence" value="ECO:0007669"/>
    <property type="project" value="TreeGrafter"/>
</dbReference>
<sequence length="371" mass="41280">MPFAINGKFTSQPITGVQRVAYELTRAMQMRAHPGDEVEVFVPQDIIEPGALLKRQRRLPWLRGTLWEQITLPLAARGVTLLNFCNTNPVLKRRQIVMVHDMAVYDVPHGFSRKFLLWYRFCFAMLPRMDPTILTVSMFSKARICEHLKIAESRVSVVTPGADHLDRVVSDASITERLGLEKDAYCVIVGSLDARKNLQRVLDAVGRLKHRRDIRFVVVGGRNPRIFGNGSVSSSTNAEQVTWAGFVSDGELKALYGNAGCLIFPSLYEGFGLPPLEAMYCGCPVIASTRTSIPEACGDAAMYCDATSVDDIAEKISLMMTDDALRQRYRAKGLLHAREYRWDRSAQKLLDILQGRTSDSLASLAPNVSAG</sequence>
<dbReference type="OrthoDB" id="433681at2"/>
<dbReference type="EMBL" id="FRAB01000004">
    <property type="protein sequence ID" value="SHJ60754.1"/>
    <property type="molecule type" value="Genomic_DNA"/>
</dbReference>
<dbReference type="PANTHER" id="PTHR46401:SF2">
    <property type="entry name" value="GLYCOSYLTRANSFERASE WBBK-RELATED"/>
    <property type="match status" value="1"/>
</dbReference>
<evidence type="ECO:0000313" key="5">
    <source>
        <dbReference type="Proteomes" id="UP000184395"/>
    </source>
</evidence>
<keyword evidence="1 4" id="KW-0808">Transferase</keyword>
<dbReference type="Proteomes" id="UP000184395">
    <property type="component" value="Unassembled WGS sequence"/>
</dbReference>
<name>A0A1M6KPH4_9BURK</name>
<reference evidence="4 5" key="1">
    <citation type="submission" date="2016-11" db="EMBL/GenBank/DDBJ databases">
        <authorList>
            <person name="Jaros S."/>
            <person name="Januszkiewicz K."/>
            <person name="Wedrychowicz H."/>
        </authorList>
    </citation>
    <scope>NUCLEOTIDE SEQUENCE [LARGE SCALE GENOMIC DNA]</scope>
    <source>
        <strain evidence="4 5">LMG 20594</strain>
    </source>
</reference>
<feature type="domain" description="Glycosyl transferase family 1" evidence="2">
    <location>
        <begin position="179"/>
        <end position="333"/>
    </location>
</feature>
<dbReference type="SUPFAM" id="SSF53756">
    <property type="entry name" value="UDP-Glycosyltransferase/glycogen phosphorylase"/>
    <property type="match status" value="1"/>
</dbReference>
<dbReference type="Gene3D" id="3.40.50.2000">
    <property type="entry name" value="Glycogen Phosphorylase B"/>
    <property type="match status" value="1"/>
</dbReference>